<reference evidence="2 3" key="1">
    <citation type="submission" date="2020-02" db="EMBL/GenBank/DDBJ databases">
        <title>Whole-genome analyses of novel actinobacteria.</title>
        <authorList>
            <person name="Sahin N."/>
        </authorList>
    </citation>
    <scope>NUCLEOTIDE SEQUENCE [LARGE SCALE GENOMIC DNA]</scope>
    <source>
        <strain evidence="2 3">A7024</strain>
    </source>
</reference>
<dbReference type="SUPFAM" id="SSF55729">
    <property type="entry name" value="Acyl-CoA N-acyltransferases (Nat)"/>
    <property type="match status" value="1"/>
</dbReference>
<evidence type="ECO:0000259" key="1">
    <source>
        <dbReference type="PROSITE" id="PS51186"/>
    </source>
</evidence>
<dbReference type="InterPro" id="IPR000182">
    <property type="entry name" value="GNAT_dom"/>
</dbReference>
<proteinExistence type="predicted"/>
<protein>
    <submittedName>
        <fullName evidence="2">GNAT family N-acetyltransferase</fullName>
    </submittedName>
</protein>
<keyword evidence="3" id="KW-1185">Reference proteome</keyword>
<feature type="domain" description="N-acetyltransferase" evidence="1">
    <location>
        <begin position="1"/>
        <end position="160"/>
    </location>
</feature>
<dbReference type="PANTHER" id="PTHR43138:SF1">
    <property type="entry name" value="N-ACETYLTRANSFERASE ACA1"/>
    <property type="match status" value="1"/>
</dbReference>
<accession>A0A6G4UEQ6</accession>
<dbReference type="InterPro" id="IPR016181">
    <property type="entry name" value="Acyl_CoA_acyltransferase"/>
</dbReference>
<dbReference type="RefSeq" id="WP_165245552.1">
    <property type="nucleotide sequence ID" value="NZ_JAAKZV010000398.1"/>
</dbReference>
<dbReference type="PANTHER" id="PTHR43138">
    <property type="entry name" value="ACETYLTRANSFERASE, GNAT FAMILY"/>
    <property type="match status" value="1"/>
</dbReference>
<dbReference type="EMBL" id="JAAKZV010000398">
    <property type="protein sequence ID" value="NGN70067.1"/>
    <property type="molecule type" value="Genomic_DNA"/>
</dbReference>
<evidence type="ECO:0000313" key="3">
    <source>
        <dbReference type="Proteomes" id="UP000481583"/>
    </source>
</evidence>
<dbReference type="Pfam" id="PF00583">
    <property type="entry name" value="Acetyltransf_1"/>
    <property type="match status" value="1"/>
</dbReference>
<name>A0A6G4UEQ6_9ACTN</name>
<keyword evidence="2" id="KW-0808">Transferase</keyword>
<dbReference type="GO" id="GO:0016747">
    <property type="term" value="F:acyltransferase activity, transferring groups other than amino-acyl groups"/>
    <property type="evidence" value="ECO:0007669"/>
    <property type="project" value="InterPro"/>
</dbReference>
<dbReference type="InterPro" id="IPR052742">
    <property type="entry name" value="Mito_N-acetyltransferase"/>
</dbReference>
<evidence type="ECO:0000313" key="2">
    <source>
        <dbReference type="EMBL" id="NGN70067.1"/>
    </source>
</evidence>
<sequence>MLIREADAADWDAIWPFFHEIAAAGETFVYPLDLSKEQGRAWWMKSEAPGRTVVAVDGDHGVVGTAHMNTNRAGNGSHIGTASFMVDPAHAGRGIGRALCEYVIEWARETGYRGIVFNAVVETNTAAVELYRKLGFSVLGTVPEGFKHPEKGYVGLHMMHLPLTVG</sequence>
<organism evidence="2 3">
    <name type="scientific">Streptomyces coryli</name>
    <dbReference type="NCBI Taxonomy" id="1128680"/>
    <lineage>
        <taxon>Bacteria</taxon>
        <taxon>Bacillati</taxon>
        <taxon>Actinomycetota</taxon>
        <taxon>Actinomycetes</taxon>
        <taxon>Kitasatosporales</taxon>
        <taxon>Streptomycetaceae</taxon>
        <taxon>Streptomyces</taxon>
    </lineage>
</organism>
<gene>
    <name evidence="2" type="ORF">G5C51_40040</name>
</gene>
<dbReference type="PROSITE" id="PS51186">
    <property type="entry name" value="GNAT"/>
    <property type="match status" value="1"/>
</dbReference>
<dbReference type="Gene3D" id="3.40.630.30">
    <property type="match status" value="1"/>
</dbReference>
<dbReference type="AlphaFoldDB" id="A0A6G4UEQ6"/>
<comment type="caution">
    <text evidence="2">The sequence shown here is derived from an EMBL/GenBank/DDBJ whole genome shotgun (WGS) entry which is preliminary data.</text>
</comment>
<dbReference type="Proteomes" id="UP000481583">
    <property type="component" value="Unassembled WGS sequence"/>
</dbReference>
<dbReference type="CDD" id="cd04301">
    <property type="entry name" value="NAT_SF"/>
    <property type="match status" value="1"/>
</dbReference>